<keyword evidence="3 6" id="KW-1133">Transmembrane helix</keyword>
<dbReference type="InterPro" id="IPR051784">
    <property type="entry name" value="Nod_factor_ABC_transporter"/>
</dbReference>
<dbReference type="PROSITE" id="PS51012">
    <property type="entry name" value="ABC_TM2"/>
    <property type="match status" value="1"/>
</dbReference>
<gene>
    <name evidence="8" type="ORF">H9870_02515</name>
</gene>
<protein>
    <recommendedName>
        <fullName evidence="6">Transport permease protein</fullName>
    </recommendedName>
</protein>
<evidence type="ECO:0000256" key="6">
    <source>
        <dbReference type="RuleBase" id="RU361157"/>
    </source>
</evidence>
<sequence>MSTSSTVFVYAGRNIRGWSRTPSILVNSLIMPIGMLLTTVFMFGNAIEMATGSAPVQGLTPLMICTGPMFAGIASASGLVTERTTGIFTRFRTFPGPVNAPIIGRIAAETARGTVGAVLILAVGFLIGYRLDVDSVAAGVLSVVGIIAVAALVSLAFSSMLTWVGLVMRTPEATVAAMPVMMILLFMNEGFMPAEGFPSALRSLVELNPLSAAVEAMNACAGHGGSVWPALVWLVGVTVVGLTLVTVQTRRGWSRP</sequence>
<dbReference type="InterPro" id="IPR000412">
    <property type="entry name" value="ABC_2_transport"/>
</dbReference>
<keyword evidence="6" id="KW-0813">Transport</keyword>
<comment type="caution">
    <text evidence="8">The sequence shown here is derived from an EMBL/GenBank/DDBJ whole genome shotgun (WGS) entry which is preliminary data.</text>
</comment>
<dbReference type="InterPro" id="IPR013525">
    <property type="entry name" value="ABC2_TM"/>
</dbReference>
<organism evidence="8 9">
    <name type="scientific">Candidatus Corynebacterium avicola</name>
    <dbReference type="NCBI Taxonomy" id="2838527"/>
    <lineage>
        <taxon>Bacteria</taxon>
        <taxon>Bacillati</taxon>
        <taxon>Actinomycetota</taxon>
        <taxon>Actinomycetes</taxon>
        <taxon>Mycobacteriales</taxon>
        <taxon>Corynebacteriaceae</taxon>
        <taxon>Corynebacterium</taxon>
    </lineage>
</organism>
<dbReference type="PIRSF" id="PIRSF006648">
    <property type="entry name" value="DrrB"/>
    <property type="match status" value="1"/>
</dbReference>
<dbReference type="AlphaFoldDB" id="A0A9D1RPW4"/>
<feature type="transmembrane region" description="Helical" evidence="6">
    <location>
        <begin position="113"/>
        <end position="131"/>
    </location>
</feature>
<keyword evidence="5" id="KW-0046">Antibiotic resistance</keyword>
<dbReference type="PANTHER" id="PTHR43229:SF2">
    <property type="entry name" value="NODULATION PROTEIN J"/>
    <property type="match status" value="1"/>
</dbReference>
<evidence type="ECO:0000256" key="4">
    <source>
        <dbReference type="ARBA" id="ARBA00023136"/>
    </source>
</evidence>
<accession>A0A9D1RPW4</accession>
<feature type="transmembrane region" description="Helical" evidence="6">
    <location>
        <begin position="59"/>
        <end position="80"/>
    </location>
</feature>
<name>A0A9D1RPW4_9CORY</name>
<feature type="transmembrane region" description="Helical" evidence="6">
    <location>
        <begin position="173"/>
        <end position="192"/>
    </location>
</feature>
<dbReference type="GO" id="GO:0140359">
    <property type="term" value="F:ABC-type transporter activity"/>
    <property type="evidence" value="ECO:0007669"/>
    <property type="project" value="InterPro"/>
</dbReference>
<dbReference type="PANTHER" id="PTHR43229">
    <property type="entry name" value="NODULATION PROTEIN J"/>
    <property type="match status" value="1"/>
</dbReference>
<keyword evidence="4 6" id="KW-0472">Membrane</keyword>
<dbReference type="InterPro" id="IPR047817">
    <property type="entry name" value="ABC2_TM_bact-type"/>
</dbReference>
<feature type="domain" description="ABC transmembrane type-2" evidence="7">
    <location>
        <begin position="23"/>
        <end position="252"/>
    </location>
</feature>
<reference evidence="8" key="2">
    <citation type="submission" date="2021-04" db="EMBL/GenBank/DDBJ databases">
        <authorList>
            <person name="Gilroy R."/>
        </authorList>
    </citation>
    <scope>NUCLEOTIDE SEQUENCE</scope>
    <source>
        <strain evidence="8">CHK32-1732</strain>
    </source>
</reference>
<evidence type="ECO:0000256" key="2">
    <source>
        <dbReference type="ARBA" id="ARBA00022692"/>
    </source>
</evidence>
<evidence type="ECO:0000313" key="8">
    <source>
        <dbReference type="EMBL" id="HIW90521.1"/>
    </source>
</evidence>
<comment type="similarity">
    <text evidence="6">Belongs to the ABC-2 integral membrane protein family.</text>
</comment>
<feature type="transmembrane region" description="Helical" evidence="6">
    <location>
        <begin position="227"/>
        <end position="247"/>
    </location>
</feature>
<evidence type="ECO:0000259" key="7">
    <source>
        <dbReference type="PROSITE" id="PS51012"/>
    </source>
</evidence>
<keyword evidence="6" id="KW-1003">Cell membrane</keyword>
<dbReference type="Proteomes" id="UP000824190">
    <property type="component" value="Unassembled WGS sequence"/>
</dbReference>
<evidence type="ECO:0000256" key="3">
    <source>
        <dbReference type="ARBA" id="ARBA00022989"/>
    </source>
</evidence>
<evidence type="ECO:0000256" key="1">
    <source>
        <dbReference type="ARBA" id="ARBA00004141"/>
    </source>
</evidence>
<dbReference type="Pfam" id="PF01061">
    <property type="entry name" value="ABC2_membrane"/>
    <property type="match status" value="1"/>
</dbReference>
<evidence type="ECO:0000313" key="9">
    <source>
        <dbReference type="Proteomes" id="UP000824190"/>
    </source>
</evidence>
<feature type="transmembrane region" description="Helical" evidence="6">
    <location>
        <begin position="137"/>
        <end position="161"/>
    </location>
</feature>
<dbReference type="GO" id="GO:0046677">
    <property type="term" value="P:response to antibiotic"/>
    <property type="evidence" value="ECO:0007669"/>
    <property type="project" value="UniProtKB-KW"/>
</dbReference>
<feature type="transmembrane region" description="Helical" evidence="6">
    <location>
        <begin position="24"/>
        <end position="47"/>
    </location>
</feature>
<dbReference type="EMBL" id="DXGC01000021">
    <property type="protein sequence ID" value="HIW90521.1"/>
    <property type="molecule type" value="Genomic_DNA"/>
</dbReference>
<keyword evidence="2 6" id="KW-0812">Transmembrane</keyword>
<dbReference type="GO" id="GO:0043190">
    <property type="term" value="C:ATP-binding cassette (ABC) transporter complex"/>
    <property type="evidence" value="ECO:0007669"/>
    <property type="project" value="InterPro"/>
</dbReference>
<reference evidence="8" key="1">
    <citation type="journal article" date="2021" name="PeerJ">
        <title>Extensive microbial diversity within the chicken gut microbiome revealed by metagenomics and culture.</title>
        <authorList>
            <person name="Gilroy R."/>
            <person name="Ravi A."/>
            <person name="Getino M."/>
            <person name="Pursley I."/>
            <person name="Horton D.L."/>
            <person name="Alikhan N.F."/>
            <person name="Baker D."/>
            <person name="Gharbi K."/>
            <person name="Hall N."/>
            <person name="Watson M."/>
            <person name="Adriaenssens E.M."/>
            <person name="Foster-Nyarko E."/>
            <person name="Jarju S."/>
            <person name="Secka A."/>
            <person name="Antonio M."/>
            <person name="Oren A."/>
            <person name="Chaudhuri R.R."/>
            <person name="La Ragione R."/>
            <person name="Hildebrand F."/>
            <person name="Pallen M.J."/>
        </authorList>
    </citation>
    <scope>NUCLEOTIDE SEQUENCE</scope>
    <source>
        <strain evidence="8">CHK32-1732</strain>
    </source>
</reference>
<evidence type="ECO:0000256" key="5">
    <source>
        <dbReference type="ARBA" id="ARBA00023251"/>
    </source>
</evidence>
<proteinExistence type="inferred from homology"/>
<comment type="subcellular location">
    <subcellularLocation>
        <location evidence="6">Cell membrane</location>
        <topology evidence="6">Multi-pass membrane protein</topology>
    </subcellularLocation>
    <subcellularLocation>
        <location evidence="1">Membrane</location>
        <topology evidence="1">Multi-pass membrane protein</topology>
    </subcellularLocation>
</comment>